<dbReference type="RefSeq" id="WP_069922345.1">
    <property type="nucleotide sequence ID" value="NZ_MEHK01000001.1"/>
</dbReference>
<dbReference type="OrthoDB" id="4331735at2"/>
<evidence type="ECO:0000313" key="3">
    <source>
        <dbReference type="Proteomes" id="UP000095705"/>
    </source>
</evidence>
<keyword evidence="3" id="KW-1185">Reference proteome</keyword>
<dbReference type="AlphaFoldDB" id="A0A1E5PXD4"/>
<evidence type="ECO:0008006" key="4">
    <source>
        <dbReference type="Google" id="ProtNLM"/>
    </source>
</evidence>
<dbReference type="Proteomes" id="UP000095705">
    <property type="component" value="Unassembled WGS sequence"/>
</dbReference>
<proteinExistence type="predicted"/>
<name>A0A1E5PXD4_9ACTN</name>
<comment type="caution">
    <text evidence="2">The sequence shown here is derived from an EMBL/GenBank/DDBJ whole genome shotgun (WGS) entry which is preliminary data.</text>
</comment>
<organism evidence="2 3">
    <name type="scientific">Streptomyces subrutilus</name>
    <dbReference type="NCBI Taxonomy" id="36818"/>
    <lineage>
        <taxon>Bacteria</taxon>
        <taxon>Bacillati</taxon>
        <taxon>Actinomycetota</taxon>
        <taxon>Actinomycetes</taxon>
        <taxon>Kitasatosporales</taxon>
        <taxon>Streptomycetaceae</taxon>
        <taxon>Streptomyces</taxon>
    </lineage>
</organism>
<dbReference type="STRING" id="36818.BGK67_24960"/>
<sequence>MGFEEDWGRARSTAADQAAMRLNSGPPPGPALTGTGDFGSTPAEKKAAANTIENDLEPSTKKAAEQADEASNGAVKAFDGWSTAAGLKKVQETWDRQVAGLMGRLASEKTALRGTSNLFLRNDIATGEGFGILKPSPDSKLHGI</sequence>
<accession>A0A1E5PXD4</accession>
<reference evidence="2 3" key="1">
    <citation type="submission" date="2016-08" db="EMBL/GenBank/DDBJ databases">
        <title>The complete genome of Streptomyces subrutilus 10-1-1.</title>
        <authorList>
            <person name="Chen X."/>
        </authorList>
    </citation>
    <scope>NUCLEOTIDE SEQUENCE [LARGE SCALE GENOMIC DNA]</scope>
    <source>
        <strain evidence="2 3">10-1-1</strain>
    </source>
</reference>
<gene>
    <name evidence="2" type="ORF">BGK67_24960</name>
</gene>
<protein>
    <recommendedName>
        <fullName evidence="4">WXG100 family type VII secretion target</fullName>
    </recommendedName>
</protein>
<dbReference type="EMBL" id="MEHK01000001">
    <property type="protein sequence ID" value="OEJ34151.1"/>
    <property type="molecule type" value="Genomic_DNA"/>
</dbReference>
<evidence type="ECO:0000256" key="1">
    <source>
        <dbReference type="SAM" id="MobiDB-lite"/>
    </source>
</evidence>
<evidence type="ECO:0000313" key="2">
    <source>
        <dbReference type="EMBL" id="OEJ34151.1"/>
    </source>
</evidence>
<feature type="region of interest" description="Disordered" evidence="1">
    <location>
        <begin position="1"/>
        <end position="73"/>
    </location>
</feature>